<evidence type="ECO:0000313" key="5">
    <source>
        <dbReference type="EMBL" id="KYH24116.1"/>
    </source>
</evidence>
<keyword evidence="6" id="KW-1185">Reference proteome</keyword>
<evidence type="ECO:0000256" key="2">
    <source>
        <dbReference type="ARBA" id="ARBA00009320"/>
    </source>
</evidence>
<evidence type="ECO:0000313" key="6">
    <source>
        <dbReference type="Proteomes" id="UP000075321"/>
    </source>
</evidence>
<keyword evidence="5" id="KW-0808">Transferase</keyword>
<dbReference type="Gene3D" id="3.20.10.10">
    <property type="entry name" value="D-amino Acid Aminotransferase, subunit A, domain 2"/>
    <property type="match status" value="1"/>
</dbReference>
<dbReference type="EMBL" id="LTAZ01000016">
    <property type="protein sequence ID" value="KYH24116.1"/>
    <property type="molecule type" value="Genomic_DNA"/>
</dbReference>
<dbReference type="GO" id="GO:0008483">
    <property type="term" value="F:transaminase activity"/>
    <property type="evidence" value="ECO:0007669"/>
    <property type="project" value="UniProtKB-KW"/>
</dbReference>
<dbReference type="InterPro" id="IPR036038">
    <property type="entry name" value="Aminotransferase-like"/>
</dbReference>
<dbReference type="Pfam" id="PF01063">
    <property type="entry name" value="Aminotran_4"/>
    <property type="match status" value="1"/>
</dbReference>
<evidence type="ECO:0000256" key="3">
    <source>
        <dbReference type="ARBA" id="ARBA00022898"/>
    </source>
</evidence>
<dbReference type="GO" id="GO:0046394">
    <property type="term" value="P:carboxylic acid biosynthetic process"/>
    <property type="evidence" value="ECO:0007669"/>
    <property type="project" value="UniProtKB-ARBA"/>
</dbReference>
<dbReference type="Proteomes" id="UP000075321">
    <property type="component" value="Unassembled WGS sequence"/>
</dbReference>
<protein>
    <submittedName>
        <fullName evidence="5">Branched-chain amino acid aminotransferase</fullName>
    </submittedName>
</protein>
<comment type="similarity">
    <text evidence="2 4">Belongs to the class-IV pyridoxal-phosphate-dependent aminotransferase family.</text>
</comment>
<dbReference type="RefSeq" id="WP_066385338.1">
    <property type="nucleotide sequence ID" value="NZ_LTAZ01000016.1"/>
</dbReference>
<keyword evidence="3" id="KW-0663">Pyridoxal phosphate</keyword>
<dbReference type="Gene3D" id="3.30.470.10">
    <property type="match status" value="1"/>
</dbReference>
<dbReference type="InterPro" id="IPR018300">
    <property type="entry name" value="Aminotrans_IV_CS"/>
</dbReference>
<comment type="cofactor">
    <cofactor evidence="1">
        <name>pyridoxal 5'-phosphate</name>
        <dbReference type="ChEBI" id="CHEBI:597326"/>
    </cofactor>
</comment>
<dbReference type="PANTHER" id="PTHR42743:SF11">
    <property type="entry name" value="AMINODEOXYCHORISMATE LYASE"/>
    <property type="match status" value="1"/>
</dbReference>
<organism evidence="5 6">
    <name type="scientific">Halalkalicoccus paucihalophilus</name>
    <dbReference type="NCBI Taxonomy" id="1008153"/>
    <lineage>
        <taxon>Archaea</taxon>
        <taxon>Methanobacteriati</taxon>
        <taxon>Methanobacteriota</taxon>
        <taxon>Stenosarchaea group</taxon>
        <taxon>Halobacteria</taxon>
        <taxon>Halobacteriales</taxon>
        <taxon>Halococcaceae</taxon>
        <taxon>Halalkalicoccus</taxon>
    </lineage>
</organism>
<gene>
    <name evidence="5" type="ORF">HAPAU_37590</name>
</gene>
<sequence length="289" mass="32156">MYYHVNGELVDSSNASVSVRDRGFMYGDAAFETLRAYGGSIFEWEAHLARLKRTCETLAMPDAVPGDLANRVEETLAANDLEDAYVRVSVTRGEQPGKLTPHPTVEPTIVVIVASLPRGGLDGRSIWDEPAVLRTVKTRRIPDEALPADIKTHNYLNGILARLELRRTQRGDTIADEALIRDLNGYITEGTTSNVFFITDGTLCTPSLDASILPGITRSVVLSLAQKVNIPVETDHYRIEDIHAANEVFLTNTTWELRPVTTLDGIEIETGAMTDRLIRLFNQRIEQFY</sequence>
<keyword evidence="5" id="KW-0032">Aminotransferase</keyword>
<dbReference type="AlphaFoldDB" id="A0A151A8U6"/>
<dbReference type="InterPro" id="IPR043132">
    <property type="entry name" value="BCAT-like_C"/>
</dbReference>
<dbReference type="CDD" id="cd00449">
    <property type="entry name" value="PLPDE_IV"/>
    <property type="match status" value="1"/>
</dbReference>
<accession>A0A151A8U6</accession>
<name>A0A151A8U6_9EURY</name>
<dbReference type="InterPro" id="IPR043131">
    <property type="entry name" value="BCAT-like_N"/>
</dbReference>
<comment type="caution">
    <text evidence="5">The sequence shown here is derived from an EMBL/GenBank/DDBJ whole genome shotgun (WGS) entry which is preliminary data.</text>
</comment>
<dbReference type="GO" id="GO:0008652">
    <property type="term" value="P:amino acid biosynthetic process"/>
    <property type="evidence" value="ECO:0007669"/>
    <property type="project" value="UniProtKB-ARBA"/>
</dbReference>
<dbReference type="InterPro" id="IPR001544">
    <property type="entry name" value="Aminotrans_IV"/>
</dbReference>
<dbReference type="PANTHER" id="PTHR42743">
    <property type="entry name" value="AMINO-ACID AMINOTRANSFERASE"/>
    <property type="match status" value="1"/>
</dbReference>
<proteinExistence type="inferred from homology"/>
<evidence type="ECO:0000256" key="4">
    <source>
        <dbReference type="RuleBase" id="RU004106"/>
    </source>
</evidence>
<dbReference type="OrthoDB" id="196861at2157"/>
<dbReference type="InterPro" id="IPR050571">
    <property type="entry name" value="Class-IV_PLP-Dep_Aminotrnsfr"/>
</dbReference>
<dbReference type="PROSITE" id="PS00770">
    <property type="entry name" value="AA_TRANSFER_CLASS_4"/>
    <property type="match status" value="1"/>
</dbReference>
<reference evidence="5 6" key="1">
    <citation type="submission" date="2016-02" db="EMBL/GenBank/DDBJ databases">
        <title>Genome sequence of Halalkalicoccus paucihalophilus DSM 24557.</title>
        <authorList>
            <person name="Poehlein A."/>
            <person name="Daniel R."/>
        </authorList>
    </citation>
    <scope>NUCLEOTIDE SEQUENCE [LARGE SCALE GENOMIC DNA]</scope>
    <source>
        <strain evidence="5 6">DSM 24557</strain>
    </source>
</reference>
<dbReference type="SUPFAM" id="SSF56752">
    <property type="entry name" value="D-aminoacid aminotransferase-like PLP-dependent enzymes"/>
    <property type="match status" value="1"/>
</dbReference>
<dbReference type="PATRIC" id="fig|1008153.3.peg.4007"/>
<evidence type="ECO:0000256" key="1">
    <source>
        <dbReference type="ARBA" id="ARBA00001933"/>
    </source>
</evidence>
<dbReference type="FunFam" id="3.20.10.10:FF:000002">
    <property type="entry name" value="D-alanine aminotransferase"/>
    <property type="match status" value="1"/>
</dbReference>